<dbReference type="RefSeq" id="WP_062246438.1">
    <property type="nucleotide sequence ID" value="NZ_MRCA01000005.1"/>
</dbReference>
<dbReference type="PANTHER" id="PTHR11364:SF27">
    <property type="entry name" value="SULFURTRANSFERASE"/>
    <property type="match status" value="1"/>
</dbReference>
<keyword evidence="1 4" id="KW-0808">Transferase</keyword>
<reference evidence="4 5" key="1">
    <citation type="submission" date="2016-11" db="EMBL/GenBank/DDBJ databases">
        <title>Draft Genome Sequences of Nine Cyanobacterial Strains from Diverse Habitats.</title>
        <authorList>
            <person name="Zhu T."/>
            <person name="Hou S."/>
            <person name="Lu X."/>
            <person name="Hess W.R."/>
        </authorList>
    </citation>
    <scope>NUCLEOTIDE SEQUENCE [LARGE SCALE GENOMIC DNA]</scope>
    <source>
        <strain evidence="4 5">NIES-592</strain>
    </source>
</reference>
<dbReference type="SMART" id="SM00450">
    <property type="entry name" value="RHOD"/>
    <property type="match status" value="2"/>
</dbReference>
<accession>A0A1U7GZG6</accession>
<dbReference type="Gene3D" id="3.40.250.10">
    <property type="entry name" value="Rhodanese-like domain"/>
    <property type="match status" value="2"/>
</dbReference>
<dbReference type="InterPro" id="IPR036873">
    <property type="entry name" value="Rhodanese-like_dom_sf"/>
</dbReference>
<dbReference type="Proteomes" id="UP000186391">
    <property type="component" value="Unassembled WGS sequence"/>
</dbReference>
<gene>
    <name evidence="4" type="ORF">NIES592_11390</name>
</gene>
<dbReference type="PROSITE" id="PS50206">
    <property type="entry name" value="RHODANESE_3"/>
    <property type="match status" value="2"/>
</dbReference>
<keyword evidence="2" id="KW-0677">Repeat</keyword>
<feature type="domain" description="Rhodanese" evidence="3">
    <location>
        <begin position="167"/>
        <end position="270"/>
    </location>
</feature>
<dbReference type="InterPro" id="IPR045078">
    <property type="entry name" value="TST/MPST-like"/>
</dbReference>
<keyword evidence="5" id="KW-1185">Reference proteome</keyword>
<dbReference type="EMBL" id="MRCA01000005">
    <property type="protein sequence ID" value="OKH13932.1"/>
    <property type="molecule type" value="Genomic_DNA"/>
</dbReference>
<proteinExistence type="predicted"/>
<dbReference type="PANTHER" id="PTHR11364">
    <property type="entry name" value="THIOSULFATE SULFERTANSFERASE"/>
    <property type="match status" value="1"/>
</dbReference>
<dbReference type="CDD" id="cd01449">
    <property type="entry name" value="TST_Repeat_2"/>
    <property type="match status" value="1"/>
</dbReference>
<name>A0A1U7GZG6_9CYAN</name>
<dbReference type="Pfam" id="PF00581">
    <property type="entry name" value="Rhodanese"/>
    <property type="match status" value="2"/>
</dbReference>
<evidence type="ECO:0000256" key="1">
    <source>
        <dbReference type="ARBA" id="ARBA00022679"/>
    </source>
</evidence>
<dbReference type="OrthoDB" id="9770030at2"/>
<evidence type="ECO:0000313" key="4">
    <source>
        <dbReference type="EMBL" id="OKH13932.1"/>
    </source>
</evidence>
<dbReference type="SUPFAM" id="SSF52821">
    <property type="entry name" value="Rhodanese/Cell cycle control phosphatase"/>
    <property type="match status" value="2"/>
</dbReference>
<dbReference type="AlphaFoldDB" id="A0A1U7GZG6"/>
<dbReference type="InterPro" id="IPR001763">
    <property type="entry name" value="Rhodanese-like_dom"/>
</dbReference>
<dbReference type="CDD" id="cd01448">
    <property type="entry name" value="TST_Repeat_1"/>
    <property type="match status" value="1"/>
</dbReference>
<feature type="domain" description="Rhodanese" evidence="3">
    <location>
        <begin position="16"/>
        <end position="136"/>
    </location>
</feature>
<dbReference type="GO" id="GO:0004792">
    <property type="term" value="F:thiosulfate-cyanide sulfurtransferase activity"/>
    <property type="evidence" value="ECO:0007669"/>
    <property type="project" value="TreeGrafter"/>
</dbReference>
<comment type="caution">
    <text evidence="4">The sequence shown here is derived from an EMBL/GenBank/DDBJ whole genome shotgun (WGS) entry which is preliminary data.</text>
</comment>
<evidence type="ECO:0000259" key="3">
    <source>
        <dbReference type="PROSITE" id="PS50206"/>
    </source>
</evidence>
<sequence length="272" mass="30765">MSNIIVSREWLLEHLEDPQVVIVDCRFSLADPQLGRQQYQTSHIKGAYYLDLNQDLSSPVAEYGGRHPLPHPDELAHKLSTIGVKFQKTLVVAYDDSRLAFASRLWWLLHYLGHEPVAVLNGGFSEWQKAGYPVTDTIPQPEQKGNFIYAIQTQMVADRQMVISRKDLPGVVLVDSRESDRYLGIREPIDKIAGHIPGAVNYPWQEVTDTRGYVLPPSEQRHRWSQLEQAEEIIVYCGSGVTACVNLLSLELAGIPTGKLYAGSWSDWISYY</sequence>
<protein>
    <submittedName>
        <fullName evidence="4">Sulfurtransferase</fullName>
    </submittedName>
</protein>
<dbReference type="FunFam" id="3.40.250.10:FF:000035">
    <property type="entry name" value="Thiosulfate sulfurtransferase"/>
    <property type="match status" value="1"/>
</dbReference>
<evidence type="ECO:0000256" key="2">
    <source>
        <dbReference type="ARBA" id="ARBA00022737"/>
    </source>
</evidence>
<organism evidence="4 5">
    <name type="scientific">Fischerella major NIES-592</name>
    <dbReference type="NCBI Taxonomy" id="210994"/>
    <lineage>
        <taxon>Bacteria</taxon>
        <taxon>Bacillati</taxon>
        <taxon>Cyanobacteriota</taxon>
        <taxon>Cyanophyceae</taxon>
        <taxon>Nostocales</taxon>
        <taxon>Hapalosiphonaceae</taxon>
        <taxon>Fischerella</taxon>
    </lineage>
</organism>
<evidence type="ECO:0000313" key="5">
    <source>
        <dbReference type="Proteomes" id="UP000186391"/>
    </source>
</evidence>